<sequence>MQHFFKGHVKSCFAALVATAFMGASVSALATELPAGTVISKANLDQIKNDTFMGHTISSLLTDRMVTEIRNFNRKIPLAARTELPNDPKWVEATQKYSGDVKYDAKTREITGYKAGLPFPTINESDPDAGEKIMWSYYYGSPSYPHDLFSDVAFMTFNSSGYESSQAWVFDRMRNRGRLGQSTTTADSGDWISKTIFVGVSPQDIKGTGTFTTRYDVPGKLEDQFVYIKSARRVRRLSGNAWMDPVAGFDFLDDDFYVYNARPSQYLHNKLIGKRWILAGADIKLDHDASKAGSPGEWPIIDSKEAPYWNAVTPMMPREVWVVECTPPGEHPYARKVVYVDTQLYAIYRGEIYDKKGEPWRSIDYYFGPLTGKKSGIKYVTPLVGTFVDFKARHATFFALPDPVADRDRTGSDYTPNALESYQ</sequence>
<keyword evidence="1" id="KW-0732">Signal</keyword>
<evidence type="ECO:0000313" key="3">
    <source>
        <dbReference type="Proteomes" id="UP000655523"/>
    </source>
</evidence>
<feature type="chain" id="PRO_5037769204" evidence="1">
    <location>
        <begin position="31"/>
        <end position="423"/>
    </location>
</feature>
<dbReference type="Pfam" id="PF07044">
    <property type="entry name" value="DUF1329"/>
    <property type="match status" value="1"/>
</dbReference>
<dbReference type="Proteomes" id="UP000655523">
    <property type="component" value="Unassembled WGS sequence"/>
</dbReference>
<name>A0A972SFM2_9BURK</name>
<organism evidence="2 3">
    <name type="scientific">Paraburkholderia elongata</name>
    <dbReference type="NCBI Taxonomy" id="2675747"/>
    <lineage>
        <taxon>Bacteria</taxon>
        <taxon>Pseudomonadati</taxon>
        <taxon>Pseudomonadota</taxon>
        <taxon>Betaproteobacteria</taxon>
        <taxon>Burkholderiales</taxon>
        <taxon>Burkholderiaceae</taxon>
        <taxon>Paraburkholderia</taxon>
    </lineage>
</organism>
<dbReference type="Gene3D" id="2.50.20.10">
    <property type="entry name" value="Lipoprotein localisation LolA/LolB/LppX"/>
    <property type="match status" value="1"/>
</dbReference>
<feature type="signal peptide" evidence="1">
    <location>
        <begin position="1"/>
        <end position="30"/>
    </location>
</feature>
<evidence type="ECO:0000256" key="1">
    <source>
        <dbReference type="SAM" id="SignalP"/>
    </source>
</evidence>
<protein>
    <submittedName>
        <fullName evidence="2">DUF1329 domain-containing protein</fullName>
    </submittedName>
</protein>
<gene>
    <name evidence="2" type="ORF">GNZ13_00080</name>
</gene>
<dbReference type="InterPro" id="IPR010752">
    <property type="entry name" value="DUF1329"/>
</dbReference>
<dbReference type="EMBL" id="WOEZ01000001">
    <property type="protein sequence ID" value="NPT53054.1"/>
    <property type="molecule type" value="Genomic_DNA"/>
</dbReference>
<evidence type="ECO:0000313" key="2">
    <source>
        <dbReference type="EMBL" id="NPT53054.1"/>
    </source>
</evidence>
<dbReference type="RefSeq" id="WP_172159376.1">
    <property type="nucleotide sequence ID" value="NZ_WOEZ01000001.1"/>
</dbReference>
<keyword evidence="3" id="KW-1185">Reference proteome</keyword>
<reference evidence="2 3" key="1">
    <citation type="submission" date="2019-11" db="EMBL/GenBank/DDBJ databases">
        <title>Metabolism of dissolved organic matter in forest soils.</title>
        <authorList>
            <person name="Cyle K.T."/>
            <person name="Wilhelm R.C."/>
            <person name="Martinez C.E."/>
        </authorList>
    </citation>
    <scope>NUCLEOTIDE SEQUENCE [LARGE SCALE GENOMIC DNA]</scope>
    <source>
        <strain evidence="2 3">5N</strain>
    </source>
</reference>
<proteinExistence type="predicted"/>
<comment type="caution">
    <text evidence="2">The sequence shown here is derived from an EMBL/GenBank/DDBJ whole genome shotgun (WGS) entry which is preliminary data.</text>
</comment>
<accession>A0A972SFM2</accession>
<dbReference type="AlphaFoldDB" id="A0A972SFM2"/>
<dbReference type="CDD" id="cd16329">
    <property type="entry name" value="LolA_like"/>
    <property type="match status" value="1"/>
</dbReference>